<evidence type="ECO:0000256" key="3">
    <source>
        <dbReference type="ARBA" id="ARBA00022729"/>
    </source>
</evidence>
<dbReference type="Proteomes" id="UP000253817">
    <property type="component" value="Unassembled WGS sequence"/>
</dbReference>
<proteinExistence type="inferred from homology"/>
<evidence type="ECO:0000313" key="4">
    <source>
        <dbReference type="EMBL" id="RDB65102.1"/>
    </source>
</evidence>
<evidence type="ECO:0000313" key="7">
    <source>
        <dbReference type="Proteomes" id="UP000270112"/>
    </source>
</evidence>
<dbReference type="GO" id="GO:0015768">
    <property type="term" value="P:maltose transport"/>
    <property type="evidence" value="ECO:0007669"/>
    <property type="project" value="TreeGrafter"/>
</dbReference>
<dbReference type="PANTHER" id="PTHR30061">
    <property type="entry name" value="MALTOSE-BINDING PERIPLASMIC PROTEIN"/>
    <property type="match status" value="1"/>
</dbReference>
<sequence>MAHMEHPTAPPAPTRTLSRRAFLALGGCAFVSALTGCSANKNVVVEVSDVEQAGVQLTFFGNKYEPLNVNAIEAILRSYMDEHPDVSIVYESIKGSTYYDALAKRLNTDHGDDVFVVDHDTVLAFAGTGCLAPLDSLSTIDSFSALALGQMRSEGAIYYVPTSVSAFGLYCNTDLLRAHHVDVPDSFPALLDACATFQNAGIAPLVANNDISLKTLALARGLADTYARDDAEACIAALTDDPHAFAALVRTGFDAVEELVARGFVDAKQALVTEKTSDDLELFAQGAHPFMLTGAWASARVHDMAPDLAFEVHPLPALDDGASLVVNVDTRVSMHAHNDNLETVTSFLEHLTAPESIEPFANSMCSFSPLVGNAPPDDASLAPLSAAFADGHVVIGSDDNLRLPVWSALRTCVEGMLEGDTAAQAEAQLARLLAPEAGDAA</sequence>
<dbReference type="GO" id="GO:0055052">
    <property type="term" value="C:ATP-binding cassette (ABC) transporter complex, substrate-binding subunit-containing"/>
    <property type="evidence" value="ECO:0007669"/>
    <property type="project" value="TreeGrafter"/>
</dbReference>
<dbReference type="GO" id="GO:0042956">
    <property type="term" value="P:maltodextrin transmembrane transport"/>
    <property type="evidence" value="ECO:0007669"/>
    <property type="project" value="TreeGrafter"/>
</dbReference>
<accession>A0A3N0J114</accession>
<name>A0A3N0J114_9ACTN</name>
<comment type="caution">
    <text evidence="5">The sequence shown here is derived from an EMBL/GenBank/DDBJ whole genome shotgun (WGS) entry which is preliminary data.</text>
</comment>
<reference evidence="4 6" key="1">
    <citation type="journal article" date="2018" name="Elife">
        <title>Discovery and characterization of a prevalent human gut bacterial enzyme sufficient for the inactivation of a family of plant toxins.</title>
        <authorList>
            <person name="Koppel N."/>
            <person name="Bisanz J.E."/>
            <person name="Pandelia M.E."/>
            <person name="Turnbaugh P.J."/>
            <person name="Balskus E.P."/>
        </authorList>
    </citation>
    <scope>NUCLEOTIDE SEQUENCE [LARGE SCALE GENOMIC DNA]</scope>
    <source>
        <strain evidence="4 6">DSM 16107</strain>
    </source>
</reference>
<dbReference type="EMBL" id="QICC01000013">
    <property type="protein sequence ID" value="RNM42390.1"/>
    <property type="molecule type" value="Genomic_DNA"/>
</dbReference>
<dbReference type="OrthoDB" id="8478044at2"/>
<evidence type="ECO:0000313" key="5">
    <source>
        <dbReference type="EMBL" id="RNM42390.1"/>
    </source>
</evidence>
<gene>
    <name evidence="4" type="ORF">C1876_16065</name>
    <name evidence="5" type="ORF">DMP09_05015</name>
</gene>
<protein>
    <submittedName>
        <fullName evidence="5">Cellulose synthase</fullName>
    </submittedName>
</protein>
<dbReference type="Pfam" id="PF01547">
    <property type="entry name" value="SBP_bac_1"/>
    <property type="match status" value="1"/>
</dbReference>
<dbReference type="AlphaFoldDB" id="A0A3N0J114"/>
<dbReference type="Gene3D" id="3.40.190.10">
    <property type="entry name" value="Periplasmic binding protein-like II"/>
    <property type="match status" value="2"/>
</dbReference>
<dbReference type="PANTHER" id="PTHR30061:SF50">
    <property type="entry name" value="MALTOSE_MALTODEXTRIN-BINDING PERIPLASMIC PROTEIN"/>
    <property type="match status" value="1"/>
</dbReference>
<evidence type="ECO:0000313" key="6">
    <source>
        <dbReference type="Proteomes" id="UP000253817"/>
    </source>
</evidence>
<dbReference type="SUPFAM" id="SSF53850">
    <property type="entry name" value="Periplasmic binding protein-like II"/>
    <property type="match status" value="1"/>
</dbReference>
<organism evidence="5 7">
    <name type="scientific">Eggerthella sinensis</name>
    <dbReference type="NCBI Taxonomy" id="242230"/>
    <lineage>
        <taxon>Bacteria</taxon>
        <taxon>Bacillati</taxon>
        <taxon>Actinomycetota</taxon>
        <taxon>Coriobacteriia</taxon>
        <taxon>Eggerthellales</taxon>
        <taxon>Eggerthellaceae</taxon>
        <taxon>Eggerthella</taxon>
    </lineage>
</organism>
<keyword evidence="6" id="KW-1185">Reference proteome</keyword>
<keyword evidence="2" id="KW-0813">Transport</keyword>
<comment type="similarity">
    <text evidence="1">Belongs to the bacterial solute-binding protein 1 family.</text>
</comment>
<dbReference type="EMBL" id="PPTT01000040">
    <property type="protein sequence ID" value="RDB65102.1"/>
    <property type="molecule type" value="Genomic_DNA"/>
</dbReference>
<evidence type="ECO:0000256" key="2">
    <source>
        <dbReference type="ARBA" id="ARBA00022448"/>
    </source>
</evidence>
<dbReference type="GO" id="GO:1901982">
    <property type="term" value="F:maltose binding"/>
    <property type="evidence" value="ECO:0007669"/>
    <property type="project" value="TreeGrafter"/>
</dbReference>
<reference evidence="5" key="3">
    <citation type="journal article" date="2019" name="Microbiol. Resour. Announc.">
        <title>Draft Genome Sequences of Type Strains of Gordonibacter faecihominis, Paraeggerthella hongkongensis, Parvibacter caecicola,Slackia equolifaciens, Slackia faecicanis, and Slackia isoflavoniconvertens.</title>
        <authorList>
            <person name="Danylec N."/>
            <person name="Stoll D.A."/>
            <person name="Dotsch A."/>
            <person name="Huch M."/>
        </authorList>
    </citation>
    <scope>NUCLEOTIDE SEQUENCE</scope>
    <source>
        <strain evidence="5">DSM 16107</strain>
    </source>
</reference>
<reference evidence="7" key="2">
    <citation type="submission" date="2018-05" db="EMBL/GenBank/DDBJ databases">
        <title>Genome Sequencing of selected type strains of the family Eggerthellaceae.</title>
        <authorList>
            <person name="Danylec N."/>
            <person name="Stoll D.A."/>
            <person name="Doetsch A."/>
            <person name="Huch M."/>
        </authorList>
    </citation>
    <scope>NUCLEOTIDE SEQUENCE [LARGE SCALE GENOMIC DNA]</scope>
    <source>
        <strain evidence="7">DSM 16107</strain>
    </source>
</reference>
<dbReference type="Proteomes" id="UP000270112">
    <property type="component" value="Unassembled WGS sequence"/>
</dbReference>
<dbReference type="InterPro" id="IPR006059">
    <property type="entry name" value="SBP"/>
</dbReference>
<evidence type="ECO:0000256" key="1">
    <source>
        <dbReference type="ARBA" id="ARBA00008520"/>
    </source>
</evidence>
<keyword evidence="3" id="KW-0732">Signal</keyword>